<dbReference type="PANTHER" id="PTHR34365">
    <property type="entry name" value="ENOLASE (DUF1399)"/>
    <property type="match status" value="1"/>
</dbReference>
<protein>
    <submittedName>
        <fullName evidence="2">Expressed protein</fullName>
    </submittedName>
</protein>
<name>A0A9P3UHP3_LYOSH</name>
<dbReference type="EMBL" id="BRPK01000001">
    <property type="protein sequence ID" value="GLB34329.1"/>
    <property type="molecule type" value="Genomic_DNA"/>
</dbReference>
<dbReference type="OrthoDB" id="2684236at2759"/>
<dbReference type="InterPro" id="IPR009836">
    <property type="entry name" value="GRDP-like"/>
</dbReference>
<reference evidence="2" key="1">
    <citation type="submission" date="2022-07" db="EMBL/GenBank/DDBJ databases">
        <title>The genome of Lyophyllum shimeji provides insight into the initial evolution of ectomycorrhizal fungal genome.</title>
        <authorList>
            <person name="Kobayashi Y."/>
            <person name="Shibata T."/>
            <person name="Hirakawa H."/>
            <person name="Shigenobu S."/>
            <person name="Nishiyama T."/>
            <person name="Yamada A."/>
            <person name="Hasebe M."/>
            <person name="Kawaguchi M."/>
        </authorList>
    </citation>
    <scope>NUCLEOTIDE SEQUENCE</scope>
    <source>
        <strain evidence="2">AT787</strain>
    </source>
</reference>
<organism evidence="2 3">
    <name type="scientific">Lyophyllum shimeji</name>
    <name type="common">Hon-shimeji</name>
    <name type="synonym">Tricholoma shimeji</name>
    <dbReference type="NCBI Taxonomy" id="47721"/>
    <lineage>
        <taxon>Eukaryota</taxon>
        <taxon>Fungi</taxon>
        <taxon>Dikarya</taxon>
        <taxon>Basidiomycota</taxon>
        <taxon>Agaricomycotina</taxon>
        <taxon>Agaricomycetes</taxon>
        <taxon>Agaricomycetidae</taxon>
        <taxon>Agaricales</taxon>
        <taxon>Tricholomatineae</taxon>
        <taxon>Lyophyllaceae</taxon>
        <taxon>Lyophyllum</taxon>
    </lineage>
</organism>
<feature type="region of interest" description="Disordered" evidence="1">
    <location>
        <begin position="469"/>
        <end position="507"/>
    </location>
</feature>
<dbReference type="AlphaFoldDB" id="A0A9P3UHP3"/>
<feature type="compositionally biased region" description="Basic and acidic residues" evidence="1">
    <location>
        <begin position="523"/>
        <end position="532"/>
    </location>
</feature>
<keyword evidence="3" id="KW-1185">Reference proteome</keyword>
<evidence type="ECO:0000256" key="1">
    <source>
        <dbReference type="SAM" id="MobiDB-lite"/>
    </source>
</evidence>
<sequence length="687" mass="75768">MSPASVIASGSGSSKNADDANCSGYAFPTTFRIGRTRTDAPLVNTAQVKGHLALLHAFIQLRARTDALREDSKDAVKFMPADQDKRWVWFVGFAAERFTVWCESLHPDDFANAAKTSLPPLDVLMVWHAYMLNPGWYAEDSTRLPMMRNVAAAGRVFSSALASGLQDILTSEPDSERVSFWESKTNRPFDPLEDARKHPSKNIQCPYCRKVVEIPYLNAQGHGYLQGDFHLICTPGNYCCRPSYTLRRWTEIIPGRYSSNARSEFKRPREGGEEAWIVSILDKMVKARDVVRFVMPPYMRENPENVIGRIHSAYEDGRPFSVDLIGAVVRQGSFVKKMRSLGWIEPTFFNAEVGEVALQHAVARYHAFLDLMAASPDAFYVPTLDIDLVWHTHQLAGERYNEDCMTYVGHYVDHDDKVVEHKLSAAFDITSRDWSTRFGLPYTHCGCPPPGKTLRQRLSRLLRLPALISGPPAHLVPPSPSTSQSRSQTGRQQDGTRAATHPSEHNSVLYLRSRKRDLLFASDRGHPTEQRKWKEKLRKRRLRQSSSSSSGFLSFFRNRAANAPCTHAPEPFLVPMENAYYQEMTCAAHDGRYVRGPGEGSAGMSACAVGGTLPKEVVKPVPRPTKKATGQGKGKGTNAYVGHSYGGYAASVSGGAALSGLSIAMSSCGAGSAGSFSGGFSCGGGSW</sequence>
<gene>
    <name evidence="2" type="ORF">LshimejAT787_0112130</name>
</gene>
<dbReference type="PANTHER" id="PTHR34365:SF7">
    <property type="entry name" value="GLYCINE-RICH DOMAIN-CONTAINING PROTEIN 1"/>
    <property type="match status" value="1"/>
</dbReference>
<evidence type="ECO:0000313" key="2">
    <source>
        <dbReference type="EMBL" id="GLB34329.1"/>
    </source>
</evidence>
<dbReference type="Proteomes" id="UP001063166">
    <property type="component" value="Unassembled WGS sequence"/>
</dbReference>
<accession>A0A9P3UHP3</accession>
<comment type="caution">
    <text evidence="2">The sequence shown here is derived from an EMBL/GenBank/DDBJ whole genome shotgun (WGS) entry which is preliminary data.</text>
</comment>
<dbReference type="Pfam" id="PF07173">
    <property type="entry name" value="GRDP-like"/>
    <property type="match status" value="1"/>
</dbReference>
<feature type="compositionally biased region" description="Low complexity" evidence="1">
    <location>
        <begin position="481"/>
        <end position="493"/>
    </location>
</feature>
<feature type="region of interest" description="Disordered" evidence="1">
    <location>
        <begin position="521"/>
        <end position="549"/>
    </location>
</feature>
<proteinExistence type="predicted"/>
<evidence type="ECO:0000313" key="3">
    <source>
        <dbReference type="Proteomes" id="UP001063166"/>
    </source>
</evidence>
<feature type="compositionally biased region" description="Basic residues" evidence="1">
    <location>
        <begin position="533"/>
        <end position="543"/>
    </location>
</feature>